<evidence type="ECO:0000259" key="1">
    <source>
        <dbReference type="Pfam" id="PF12697"/>
    </source>
</evidence>
<comment type="caution">
    <text evidence="2">The sequence shown here is derived from an EMBL/GenBank/DDBJ whole genome shotgun (WGS) entry which is preliminary data.</text>
</comment>
<dbReference type="PANTHER" id="PTHR43798:SF33">
    <property type="entry name" value="HYDROLASE, PUTATIVE (AFU_ORTHOLOGUE AFUA_2G14860)-RELATED"/>
    <property type="match status" value="1"/>
</dbReference>
<gene>
    <name evidence="2" type="ORF">Y5W_03359</name>
</gene>
<dbReference type="PANTHER" id="PTHR43798">
    <property type="entry name" value="MONOACYLGLYCEROL LIPASE"/>
    <property type="match status" value="1"/>
</dbReference>
<feature type="domain" description="AB hydrolase-1" evidence="1">
    <location>
        <begin position="26"/>
        <end position="247"/>
    </location>
</feature>
<dbReference type="InterPro" id="IPR050266">
    <property type="entry name" value="AB_hydrolase_sf"/>
</dbReference>
<keyword evidence="3" id="KW-1185">Reference proteome</keyword>
<dbReference type="RefSeq" id="WP_194866135.1">
    <property type="nucleotide sequence ID" value="NZ_ARXX01000073.1"/>
</dbReference>
<evidence type="ECO:0000313" key="2">
    <source>
        <dbReference type="EMBL" id="MBF5058065.1"/>
    </source>
</evidence>
<dbReference type="PRINTS" id="PR00111">
    <property type="entry name" value="ABHYDROLASE"/>
</dbReference>
<dbReference type="InterPro" id="IPR029058">
    <property type="entry name" value="AB_hydrolase_fold"/>
</dbReference>
<dbReference type="Pfam" id="PF12697">
    <property type="entry name" value="Abhydrolase_6"/>
    <property type="match status" value="1"/>
</dbReference>
<protein>
    <submittedName>
        <fullName evidence="2">Alpha/beta fold family hydrolase</fullName>
    </submittedName>
</protein>
<dbReference type="GO" id="GO:0016787">
    <property type="term" value="F:hydrolase activity"/>
    <property type="evidence" value="ECO:0007669"/>
    <property type="project" value="UniProtKB-KW"/>
</dbReference>
<keyword evidence="2" id="KW-0378">Hydrolase</keyword>
<dbReference type="EMBL" id="ARXX01000073">
    <property type="protein sequence ID" value="MBF5058065.1"/>
    <property type="molecule type" value="Genomic_DNA"/>
</dbReference>
<dbReference type="Gene3D" id="3.40.50.1820">
    <property type="entry name" value="alpha/beta hydrolase"/>
    <property type="match status" value="1"/>
</dbReference>
<name>A0ABS0AVU6_9GAMM</name>
<sequence length="256" mass="27336">MIETTITLSDGRELRASETGSGDHLVVLLHGWTCRRQHWAGFLGAEGRRYHCLAPDLPGHGDSADTAGDGSVAGLAADVAELVAARAPARTVLVGHSMGGAVAMEAAARLSAVAAVVLVDTFVIPYGDLAEADAAAIERGFQEDFGSALDRLVDTNAASGMRRAAKDALADGMKETDPERMLPLWSDLLRWNPEPVFEVLAAPIFAINGDLIPDASYRRCAGRVDEQRLPGAGHFPQLEMPEAFNRALDDILRRVQ</sequence>
<reference evidence="2 3" key="1">
    <citation type="submission" date="2012-09" db="EMBL/GenBank/DDBJ databases">
        <title>Genome Sequence of alkane-degrading Bacterium Alcanivorax sp. 521-1.</title>
        <authorList>
            <person name="Lai Q."/>
            <person name="Shao Z."/>
        </authorList>
    </citation>
    <scope>NUCLEOTIDE SEQUENCE [LARGE SCALE GENOMIC DNA]</scope>
    <source>
        <strain evidence="2 3">521-1</strain>
    </source>
</reference>
<accession>A0ABS0AVU6</accession>
<evidence type="ECO:0000313" key="3">
    <source>
        <dbReference type="Proteomes" id="UP000662703"/>
    </source>
</evidence>
<proteinExistence type="predicted"/>
<dbReference type="InterPro" id="IPR000073">
    <property type="entry name" value="AB_hydrolase_1"/>
</dbReference>
<dbReference type="SUPFAM" id="SSF53474">
    <property type="entry name" value="alpha/beta-Hydrolases"/>
    <property type="match status" value="1"/>
</dbReference>
<dbReference type="Proteomes" id="UP000662703">
    <property type="component" value="Unassembled WGS sequence"/>
</dbReference>
<organism evidence="2 3">
    <name type="scientific">Alloalcanivorax profundimaris</name>
    <dbReference type="NCBI Taxonomy" id="2735259"/>
    <lineage>
        <taxon>Bacteria</taxon>
        <taxon>Pseudomonadati</taxon>
        <taxon>Pseudomonadota</taxon>
        <taxon>Gammaproteobacteria</taxon>
        <taxon>Oceanospirillales</taxon>
        <taxon>Alcanivoracaceae</taxon>
        <taxon>Alloalcanivorax</taxon>
    </lineage>
</organism>